<dbReference type="GO" id="GO:0016747">
    <property type="term" value="F:acyltransferase activity, transferring groups other than amino-acyl groups"/>
    <property type="evidence" value="ECO:0007669"/>
    <property type="project" value="InterPro"/>
</dbReference>
<dbReference type="RefSeq" id="WP_043145100.1">
    <property type="nucleotide sequence ID" value="NZ_JSUQ01000020.1"/>
</dbReference>
<dbReference type="CDD" id="cd04301">
    <property type="entry name" value="NAT_SF"/>
    <property type="match status" value="1"/>
</dbReference>
<dbReference type="InterPro" id="IPR000182">
    <property type="entry name" value="GNAT_dom"/>
</dbReference>
<comment type="caution">
    <text evidence="2">The sequence shown here is derived from an EMBL/GenBank/DDBJ whole genome shotgun (WGS) entry which is preliminary data.</text>
</comment>
<name>A0A0B3RI66_9RHOB</name>
<dbReference type="Proteomes" id="UP000030960">
    <property type="component" value="Unassembled WGS sequence"/>
</dbReference>
<organism evidence="2 3">
    <name type="scientific">Mameliella alba</name>
    <dbReference type="NCBI Taxonomy" id="561184"/>
    <lineage>
        <taxon>Bacteria</taxon>
        <taxon>Pseudomonadati</taxon>
        <taxon>Pseudomonadota</taxon>
        <taxon>Alphaproteobacteria</taxon>
        <taxon>Rhodobacterales</taxon>
        <taxon>Roseobacteraceae</taxon>
        <taxon>Mameliella</taxon>
    </lineage>
</organism>
<dbReference type="AlphaFoldDB" id="A0A0B3RI66"/>
<sequence length="161" mass="18245">MDTQSPRLRPVRDADRAFLLALYAETREDLAALPLPPEAQTQMLEMQFDAQGQSYARAFPGHDWDIILHQDRPVGQIRVLRGTDEIRTIDLSLLIDFRGQGIGSDLLHNLQQEARTADLPLRLSVEHGNVRARVLYDRLGFVPVDDLGAHLEMRWTPQTGP</sequence>
<dbReference type="STRING" id="561184.SAMN05216376_102481"/>
<reference evidence="2 3" key="1">
    <citation type="submission" date="2014-10" db="EMBL/GenBank/DDBJ databases">
        <title>Genome sequence of Ponticoccus sp. strain UMTAT08 isolated from clonal culture of toxic dinoflagellate Alexandrium tamiyavanichii.</title>
        <authorList>
            <person name="Gan H.Y."/>
            <person name="Muhd D.-D."/>
            <person name="Mohd Noor M.E."/>
            <person name="Yeong Y.S."/>
            <person name="Usup G."/>
        </authorList>
    </citation>
    <scope>NUCLEOTIDE SEQUENCE [LARGE SCALE GENOMIC DNA]</scope>
    <source>
        <strain evidence="2 3">UMTAT08</strain>
    </source>
</reference>
<evidence type="ECO:0000259" key="1">
    <source>
        <dbReference type="PROSITE" id="PS51186"/>
    </source>
</evidence>
<keyword evidence="2" id="KW-0012">Acyltransferase</keyword>
<accession>A0A0B3RI66</accession>
<dbReference type="EMBL" id="JSUQ01000020">
    <property type="protein sequence ID" value="KHQ50955.1"/>
    <property type="molecule type" value="Genomic_DNA"/>
</dbReference>
<keyword evidence="3" id="KW-1185">Reference proteome</keyword>
<keyword evidence="2" id="KW-0808">Transferase</keyword>
<dbReference type="EC" id="2.3.1.-" evidence="2"/>
<protein>
    <submittedName>
        <fullName evidence="2">Acetyltransferase, GNAT family</fullName>
        <ecNumber evidence="2">2.3.1.-</ecNumber>
    </submittedName>
</protein>
<gene>
    <name evidence="2" type="ORF">OA50_04322</name>
</gene>
<dbReference type="Pfam" id="PF00583">
    <property type="entry name" value="Acetyltransf_1"/>
    <property type="match status" value="1"/>
</dbReference>
<dbReference type="InterPro" id="IPR016181">
    <property type="entry name" value="Acyl_CoA_acyltransferase"/>
</dbReference>
<dbReference type="SUPFAM" id="SSF55729">
    <property type="entry name" value="Acyl-CoA N-acyltransferases (Nat)"/>
    <property type="match status" value="1"/>
</dbReference>
<evidence type="ECO:0000313" key="3">
    <source>
        <dbReference type="Proteomes" id="UP000030960"/>
    </source>
</evidence>
<dbReference type="OrthoDB" id="7585366at2"/>
<proteinExistence type="predicted"/>
<evidence type="ECO:0000313" key="2">
    <source>
        <dbReference type="EMBL" id="KHQ50955.1"/>
    </source>
</evidence>
<dbReference type="Gene3D" id="3.40.630.30">
    <property type="match status" value="1"/>
</dbReference>
<dbReference type="PROSITE" id="PS51186">
    <property type="entry name" value="GNAT"/>
    <property type="match status" value="1"/>
</dbReference>
<feature type="domain" description="N-acetyltransferase" evidence="1">
    <location>
        <begin position="6"/>
        <end position="158"/>
    </location>
</feature>